<sequence length="113" mass="12753">MEQETRARLDARARVLKAMAHPSRLFIVEELSRGERCVAELTREIGADISTVSKHLSILKAIGIVQDEKRGTQVFYHLRTPCVMNFFGCVENVLRASATDQLKLISPKERSGR</sequence>
<organism evidence="5 6">
    <name type="scientific">Eiseniibacteriota bacterium</name>
    <dbReference type="NCBI Taxonomy" id="2212470"/>
    <lineage>
        <taxon>Bacteria</taxon>
        <taxon>Candidatus Eiseniibacteriota</taxon>
    </lineage>
</organism>
<accession>A0ABV6YJV5</accession>
<dbReference type="InterPro" id="IPR051081">
    <property type="entry name" value="HTH_MetalResp_TranReg"/>
</dbReference>
<dbReference type="PROSITE" id="PS50987">
    <property type="entry name" value="HTH_ARSR_2"/>
    <property type="match status" value="1"/>
</dbReference>
<keyword evidence="2" id="KW-0238">DNA-binding</keyword>
<dbReference type="Pfam" id="PF01022">
    <property type="entry name" value="HTH_5"/>
    <property type="match status" value="1"/>
</dbReference>
<dbReference type="InterPro" id="IPR036390">
    <property type="entry name" value="WH_DNA-bd_sf"/>
</dbReference>
<evidence type="ECO:0000256" key="1">
    <source>
        <dbReference type="ARBA" id="ARBA00023015"/>
    </source>
</evidence>
<dbReference type="InterPro" id="IPR001845">
    <property type="entry name" value="HTH_ArsR_DNA-bd_dom"/>
</dbReference>
<keyword evidence="1" id="KW-0805">Transcription regulation</keyword>
<dbReference type="NCBIfam" id="NF033788">
    <property type="entry name" value="HTH_metalloreg"/>
    <property type="match status" value="1"/>
</dbReference>
<proteinExistence type="predicted"/>
<dbReference type="PANTHER" id="PTHR33154:SF18">
    <property type="entry name" value="ARSENICAL RESISTANCE OPERON REPRESSOR"/>
    <property type="match status" value="1"/>
</dbReference>
<protein>
    <submittedName>
        <fullName evidence="5">ArsR/SmtB family transcription factor</fullName>
    </submittedName>
</protein>
<evidence type="ECO:0000256" key="2">
    <source>
        <dbReference type="ARBA" id="ARBA00023125"/>
    </source>
</evidence>
<dbReference type="PRINTS" id="PR00778">
    <property type="entry name" value="HTHARSR"/>
</dbReference>
<dbReference type="Gene3D" id="1.10.10.10">
    <property type="entry name" value="Winged helix-like DNA-binding domain superfamily/Winged helix DNA-binding domain"/>
    <property type="match status" value="1"/>
</dbReference>
<dbReference type="PANTHER" id="PTHR33154">
    <property type="entry name" value="TRANSCRIPTIONAL REGULATOR, ARSR FAMILY"/>
    <property type="match status" value="1"/>
</dbReference>
<evidence type="ECO:0000256" key="3">
    <source>
        <dbReference type="ARBA" id="ARBA00023163"/>
    </source>
</evidence>
<evidence type="ECO:0000313" key="5">
    <source>
        <dbReference type="EMBL" id="MFC1572401.1"/>
    </source>
</evidence>
<reference evidence="5 6" key="1">
    <citation type="submission" date="2024-09" db="EMBL/GenBank/DDBJ databases">
        <authorList>
            <person name="D'Angelo T."/>
        </authorList>
    </citation>
    <scope>NUCLEOTIDE SEQUENCE [LARGE SCALE GENOMIC DNA]</scope>
    <source>
        <strain evidence="5">SAG AM-320-E07</strain>
    </source>
</reference>
<dbReference type="SMART" id="SM00418">
    <property type="entry name" value="HTH_ARSR"/>
    <property type="match status" value="1"/>
</dbReference>
<keyword evidence="6" id="KW-1185">Reference proteome</keyword>
<dbReference type="InterPro" id="IPR036388">
    <property type="entry name" value="WH-like_DNA-bd_sf"/>
</dbReference>
<dbReference type="SUPFAM" id="SSF46785">
    <property type="entry name" value="Winged helix' DNA-binding domain"/>
    <property type="match status" value="1"/>
</dbReference>
<dbReference type="CDD" id="cd00090">
    <property type="entry name" value="HTH_ARSR"/>
    <property type="match status" value="1"/>
</dbReference>
<feature type="domain" description="HTH arsR-type" evidence="4">
    <location>
        <begin position="4"/>
        <end position="98"/>
    </location>
</feature>
<comment type="caution">
    <text evidence="5">The sequence shown here is derived from an EMBL/GenBank/DDBJ whole genome shotgun (WGS) entry which is preliminary data.</text>
</comment>
<dbReference type="InterPro" id="IPR011991">
    <property type="entry name" value="ArsR-like_HTH"/>
</dbReference>
<evidence type="ECO:0000313" key="6">
    <source>
        <dbReference type="Proteomes" id="UP001593833"/>
    </source>
</evidence>
<keyword evidence="3" id="KW-0804">Transcription</keyword>
<gene>
    <name evidence="5" type="ORF">ACFL6M_02270</name>
</gene>
<dbReference type="EMBL" id="JBHPKH010000014">
    <property type="protein sequence ID" value="MFC1572401.1"/>
    <property type="molecule type" value="Genomic_DNA"/>
</dbReference>
<name>A0ABV6YJV5_UNCEI</name>
<dbReference type="Proteomes" id="UP001593833">
    <property type="component" value="Unassembled WGS sequence"/>
</dbReference>
<evidence type="ECO:0000259" key="4">
    <source>
        <dbReference type="PROSITE" id="PS50987"/>
    </source>
</evidence>